<organism evidence="2 3">
    <name type="scientific">Ahrensia kielensis</name>
    <dbReference type="NCBI Taxonomy" id="76980"/>
    <lineage>
        <taxon>Bacteria</taxon>
        <taxon>Pseudomonadati</taxon>
        <taxon>Pseudomonadota</taxon>
        <taxon>Alphaproteobacteria</taxon>
        <taxon>Hyphomicrobiales</taxon>
        <taxon>Ahrensiaceae</taxon>
        <taxon>Ahrensia</taxon>
    </lineage>
</organism>
<dbReference type="RefSeq" id="WP_342848837.1">
    <property type="nucleotide sequence ID" value="NZ_JBBMQO010000007.1"/>
</dbReference>
<evidence type="ECO:0000256" key="1">
    <source>
        <dbReference type="SAM" id="SignalP"/>
    </source>
</evidence>
<feature type="signal peptide" evidence="1">
    <location>
        <begin position="1"/>
        <end position="19"/>
    </location>
</feature>
<evidence type="ECO:0000313" key="2">
    <source>
        <dbReference type="EMBL" id="MEM5502552.1"/>
    </source>
</evidence>
<comment type="caution">
    <text evidence="2">The sequence shown here is derived from an EMBL/GenBank/DDBJ whole genome shotgun (WGS) entry which is preliminary data.</text>
</comment>
<keyword evidence="1" id="KW-0732">Signal</keyword>
<keyword evidence="3" id="KW-1185">Reference proteome</keyword>
<gene>
    <name evidence="2" type="ORF">WNY59_13230</name>
</gene>
<sequence length="143" mass="15611">MNRLILVGLAVFVASAAHAENKAMSVGLVNAWYAALSPANDLPKMQTEITALLSDKAIIELKDLDTMQTKAEFVESLEGWSSAIKEGYIAHKIDADSTMESVTAVACYDFGGNALMTREIFDIADMRITKSVQETIAERCDDF</sequence>
<dbReference type="EMBL" id="JBBMQO010000007">
    <property type="protein sequence ID" value="MEM5502552.1"/>
    <property type="molecule type" value="Genomic_DNA"/>
</dbReference>
<name>A0ABU9T8U1_9HYPH</name>
<protein>
    <recommendedName>
        <fullName evidence="4">Nuclear transport factor 2 family protein</fullName>
    </recommendedName>
</protein>
<feature type="chain" id="PRO_5046435106" description="Nuclear transport factor 2 family protein" evidence="1">
    <location>
        <begin position="20"/>
        <end position="143"/>
    </location>
</feature>
<reference evidence="2 3" key="1">
    <citation type="submission" date="2024-03" db="EMBL/GenBank/DDBJ databases">
        <title>Community enrichment and isolation of bacterial strains for fucoidan degradation.</title>
        <authorList>
            <person name="Sichert A."/>
        </authorList>
    </citation>
    <scope>NUCLEOTIDE SEQUENCE [LARGE SCALE GENOMIC DNA]</scope>
    <source>
        <strain evidence="2 3">AS62</strain>
    </source>
</reference>
<accession>A0ABU9T8U1</accession>
<evidence type="ECO:0000313" key="3">
    <source>
        <dbReference type="Proteomes" id="UP001477870"/>
    </source>
</evidence>
<evidence type="ECO:0008006" key="4">
    <source>
        <dbReference type="Google" id="ProtNLM"/>
    </source>
</evidence>
<proteinExistence type="predicted"/>
<dbReference type="Proteomes" id="UP001477870">
    <property type="component" value="Unassembled WGS sequence"/>
</dbReference>